<sequence>MPKNDEISRELSASIEKLQAVLRSYEAGEISEDKVAKLRELQGRLSNGIQEITELVSGSSVEKQSSFSRARFYSSDSPYLNRMDLSRSYRLVPPMKVRKATATVSQTKRVSPSEFLLSSLQLLENITNLQRLEKTSTRNLASKTEAGET</sequence>
<keyword evidence="2" id="KW-1185">Reference proteome</keyword>
<proteinExistence type="predicted"/>
<dbReference type="Proteomes" id="UP000510647">
    <property type="component" value="Chromosome 5"/>
</dbReference>
<organism evidence="1 2">
    <name type="scientific">Torulaspora globosa</name>
    <dbReference type="NCBI Taxonomy" id="48254"/>
    <lineage>
        <taxon>Eukaryota</taxon>
        <taxon>Fungi</taxon>
        <taxon>Dikarya</taxon>
        <taxon>Ascomycota</taxon>
        <taxon>Saccharomycotina</taxon>
        <taxon>Saccharomycetes</taxon>
        <taxon>Saccharomycetales</taxon>
        <taxon>Saccharomycetaceae</taxon>
        <taxon>Torulaspora</taxon>
    </lineage>
</organism>
<reference evidence="1 2" key="1">
    <citation type="submission" date="2020-06" db="EMBL/GenBank/DDBJ databases">
        <title>The yeast mating-type switching endonuclease HO is a domesticated member of an unorthodox homing genetic element family.</title>
        <authorList>
            <person name="Coughlan A.Y."/>
            <person name="Lombardi L."/>
            <person name="Braun-Galleani S."/>
            <person name="Martos A.R."/>
            <person name="Galeote V."/>
            <person name="Bigey F."/>
            <person name="Dequin S."/>
            <person name="Byrne K.P."/>
            <person name="Wolfe K.H."/>
        </authorList>
    </citation>
    <scope>NUCLEOTIDE SEQUENCE [LARGE SCALE GENOMIC DNA]</scope>
    <source>
        <strain evidence="1 2">CBS2947</strain>
    </source>
</reference>
<name>A0A7H9HT56_9SACH</name>
<evidence type="ECO:0000313" key="1">
    <source>
        <dbReference type="EMBL" id="QLQ80914.1"/>
    </source>
</evidence>
<dbReference type="EMBL" id="CP059271">
    <property type="protein sequence ID" value="QLQ80914.1"/>
    <property type="molecule type" value="Genomic_DNA"/>
</dbReference>
<gene>
    <name evidence="1" type="ORF">HG537_0E02690</name>
</gene>
<dbReference type="OrthoDB" id="4032769at2759"/>
<accession>A0A7H9HT56</accession>
<protein>
    <submittedName>
        <fullName evidence="1">Uncharacterized protein</fullName>
    </submittedName>
</protein>
<dbReference type="AlphaFoldDB" id="A0A7H9HT56"/>
<evidence type="ECO:0000313" key="2">
    <source>
        <dbReference type="Proteomes" id="UP000510647"/>
    </source>
</evidence>